<evidence type="ECO:0000313" key="2">
    <source>
        <dbReference type="Proteomes" id="UP000287171"/>
    </source>
</evidence>
<protein>
    <submittedName>
        <fullName evidence="1">Uncharacterized protein</fullName>
    </submittedName>
</protein>
<dbReference type="Proteomes" id="UP000287171">
    <property type="component" value="Unassembled WGS sequence"/>
</dbReference>
<dbReference type="AlphaFoldDB" id="A0A402BF37"/>
<accession>A0A402BF37</accession>
<proteinExistence type="predicted"/>
<gene>
    <name evidence="1" type="ORF">KDA_54790</name>
</gene>
<dbReference type="OrthoDB" id="165116at2"/>
<keyword evidence="2" id="KW-1185">Reference proteome</keyword>
<comment type="caution">
    <text evidence="1">The sequence shown here is derived from an EMBL/GenBank/DDBJ whole genome shotgun (WGS) entry which is preliminary data.</text>
</comment>
<sequence length="74" mass="8401">MRCHIAIKEELDPSWQEWFEPLALLTETSGGTVLQGSLPDQAALYRVLLKIQSLGLVLLSLDTDQFLFEQEEQP</sequence>
<organism evidence="1 2">
    <name type="scientific">Dictyobacter alpinus</name>
    <dbReference type="NCBI Taxonomy" id="2014873"/>
    <lineage>
        <taxon>Bacteria</taxon>
        <taxon>Bacillati</taxon>
        <taxon>Chloroflexota</taxon>
        <taxon>Ktedonobacteria</taxon>
        <taxon>Ktedonobacterales</taxon>
        <taxon>Dictyobacteraceae</taxon>
        <taxon>Dictyobacter</taxon>
    </lineage>
</organism>
<dbReference type="RefSeq" id="WP_126630169.1">
    <property type="nucleotide sequence ID" value="NZ_BIFT01000002.1"/>
</dbReference>
<name>A0A402BF37_9CHLR</name>
<dbReference type="EMBL" id="BIFT01000002">
    <property type="protein sequence ID" value="GCE29995.1"/>
    <property type="molecule type" value="Genomic_DNA"/>
</dbReference>
<evidence type="ECO:0000313" key="1">
    <source>
        <dbReference type="EMBL" id="GCE29995.1"/>
    </source>
</evidence>
<reference evidence="2" key="1">
    <citation type="submission" date="2018-12" db="EMBL/GenBank/DDBJ databases">
        <title>Tengunoibacter tsumagoiensis gen. nov., sp. nov., Dictyobacter kobayashii sp. nov., D. alpinus sp. nov., and D. joshuensis sp. nov. and description of Dictyobacteraceae fam. nov. within the order Ktedonobacterales isolated from Tengu-no-mugimeshi.</title>
        <authorList>
            <person name="Wang C.M."/>
            <person name="Zheng Y."/>
            <person name="Sakai Y."/>
            <person name="Toyoda A."/>
            <person name="Minakuchi Y."/>
            <person name="Abe K."/>
            <person name="Yokota A."/>
            <person name="Yabe S."/>
        </authorList>
    </citation>
    <scope>NUCLEOTIDE SEQUENCE [LARGE SCALE GENOMIC DNA]</scope>
    <source>
        <strain evidence="2">Uno16</strain>
    </source>
</reference>